<dbReference type="EMBL" id="CAUJNA010000712">
    <property type="protein sequence ID" value="CAJ1380420.1"/>
    <property type="molecule type" value="Genomic_DNA"/>
</dbReference>
<organism evidence="1 2">
    <name type="scientific">Effrenium voratum</name>
    <dbReference type="NCBI Taxonomy" id="2562239"/>
    <lineage>
        <taxon>Eukaryota</taxon>
        <taxon>Sar</taxon>
        <taxon>Alveolata</taxon>
        <taxon>Dinophyceae</taxon>
        <taxon>Suessiales</taxon>
        <taxon>Symbiodiniaceae</taxon>
        <taxon>Effrenium</taxon>
    </lineage>
</organism>
<protein>
    <submittedName>
        <fullName evidence="1">Uncharacterized protein</fullName>
    </submittedName>
</protein>
<comment type="caution">
    <text evidence="1">The sequence shown here is derived from an EMBL/GenBank/DDBJ whole genome shotgun (WGS) entry which is preliminary data.</text>
</comment>
<sequence length="420" mass="47168">MFQSSWWARLQQVASIYKVAMLPLALVGTGVTGARFYNSWNPEGYARWYLWSISAGRFKEPTYAKPWVANKSMTQIVRQALKERKNFELMTLISGLQISGKTSAVLKECHDQGKVGFFIGLGDYKGEENDKKEIEEFVVGSLISNQTATFHGWFQHMKWLFFPQPQPHAVWKGLRGAFEAHPQQLVLVVDETQILAKQVMQHSGILNEFCALSVWGNVVLVASEYSVAQYFKLMTHVAKRTDMRYSPAPTSEEMQPHVKERFEAEFGAEGVAQIVRSLGGSFELLRRLDENRALGIEGVKKWHKEQLKYSLDLTEGGMKKEEKATKTGEAMLAAAKMAFGLPVEAFDKATLELAQVGGAKIETKKDDGLQASWASPLTGEVMKELVCDEGVAAIMKKRVPAETYKEFEQVIKGRCPTVKQ</sequence>
<proteinExistence type="predicted"/>
<accession>A0AA36I3R5</accession>
<evidence type="ECO:0000313" key="1">
    <source>
        <dbReference type="EMBL" id="CAJ1380420.1"/>
    </source>
</evidence>
<reference evidence="1" key="1">
    <citation type="submission" date="2023-08" db="EMBL/GenBank/DDBJ databases">
        <authorList>
            <person name="Chen Y."/>
            <person name="Shah S."/>
            <person name="Dougan E. K."/>
            <person name="Thang M."/>
            <person name="Chan C."/>
        </authorList>
    </citation>
    <scope>NUCLEOTIDE SEQUENCE</scope>
</reference>
<gene>
    <name evidence="1" type="ORF">EVOR1521_LOCUS8364</name>
</gene>
<name>A0AA36I3R5_9DINO</name>
<dbReference type="AlphaFoldDB" id="A0AA36I3R5"/>
<evidence type="ECO:0000313" key="2">
    <source>
        <dbReference type="Proteomes" id="UP001178507"/>
    </source>
</evidence>
<dbReference type="Proteomes" id="UP001178507">
    <property type="component" value="Unassembled WGS sequence"/>
</dbReference>
<keyword evidence="2" id="KW-1185">Reference proteome</keyword>